<organism evidence="2 3">
    <name type="scientific">Diaporthe helianthi</name>
    <dbReference type="NCBI Taxonomy" id="158607"/>
    <lineage>
        <taxon>Eukaryota</taxon>
        <taxon>Fungi</taxon>
        <taxon>Dikarya</taxon>
        <taxon>Ascomycota</taxon>
        <taxon>Pezizomycotina</taxon>
        <taxon>Sordariomycetes</taxon>
        <taxon>Sordariomycetidae</taxon>
        <taxon>Diaporthales</taxon>
        <taxon>Diaporthaceae</taxon>
        <taxon>Diaporthe</taxon>
    </lineage>
</organism>
<feature type="chain" id="PRO_5015133689" description="Secreted protein" evidence="1">
    <location>
        <begin position="21"/>
        <end position="95"/>
    </location>
</feature>
<evidence type="ECO:0000313" key="2">
    <source>
        <dbReference type="EMBL" id="POS70571.1"/>
    </source>
</evidence>
<evidence type="ECO:0000313" key="3">
    <source>
        <dbReference type="Proteomes" id="UP000094444"/>
    </source>
</evidence>
<feature type="signal peptide" evidence="1">
    <location>
        <begin position="1"/>
        <end position="20"/>
    </location>
</feature>
<sequence>MWACGMLGAISWNQLTPVLLSDLSGCYTVSTVAEAFLGTSGAAGTRDASTHRNDHVEPLMQHNRSHEGLPAMFRSQQLSNSATSARPSEVYGGLV</sequence>
<dbReference type="Proteomes" id="UP000094444">
    <property type="component" value="Unassembled WGS sequence"/>
</dbReference>
<evidence type="ECO:0000256" key="1">
    <source>
        <dbReference type="SAM" id="SignalP"/>
    </source>
</evidence>
<evidence type="ECO:0008006" key="4">
    <source>
        <dbReference type="Google" id="ProtNLM"/>
    </source>
</evidence>
<gene>
    <name evidence="2" type="ORF">DHEL01_v211036</name>
</gene>
<reference evidence="2" key="1">
    <citation type="submission" date="2017-09" db="EMBL/GenBank/DDBJ databases">
        <title>Polyketide synthases of a Diaporthe helianthi virulent isolate.</title>
        <authorList>
            <person name="Baroncelli R."/>
        </authorList>
    </citation>
    <scope>NUCLEOTIDE SEQUENCE [LARGE SCALE GENOMIC DNA]</scope>
    <source>
        <strain evidence="2">7/96</strain>
    </source>
</reference>
<dbReference type="EMBL" id="MAVT02001581">
    <property type="protein sequence ID" value="POS70571.1"/>
    <property type="molecule type" value="Genomic_DNA"/>
</dbReference>
<dbReference type="InParanoid" id="A0A2P5HK23"/>
<dbReference type="AlphaFoldDB" id="A0A2P5HK23"/>
<keyword evidence="3" id="KW-1185">Reference proteome</keyword>
<protein>
    <recommendedName>
        <fullName evidence="4">Secreted protein</fullName>
    </recommendedName>
</protein>
<comment type="caution">
    <text evidence="2">The sequence shown here is derived from an EMBL/GenBank/DDBJ whole genome shotgun (WGS) entry which is preliminary data.</text>
</comment>
<name>A0A2P5HK23_DIAHE</name>
<accession>A0A2P5HK23</accession>
<proteinExistence type="predicted"/>
<keyword evidence="1" id="KW-0732">Signal</keyword>